<dbReference type="InterPro" id="IPR000719">
    <property type="entry name" value="Prot_kinase_dom"/>
</dbReference>
<dbReference type="OrthoDB" id="291226at2759"/>
<dbReference type="PROSITE" id="PS00108">
    <property type="entry name" value="PROTEIN_KINASE_ST"/>
    <property type="match status" value="1"/>
</dbReference>
<evidence type="ECO:0000259" key="1">
    <source>
        <dbReference type="PROSITE" id="PS50011"/>
    </source>
</evidence>
<proteinExistence type="predicted"/>
<dbReference type="Proteomes" id="UP000692954">
    <property type="component" value="Unassembled WGS sequence"/>
</dbReference>
<dbReference type="GO" id="GO:0004672">
    <property type="term" value="F:protein kinase activity"/>
    <property type="evidence" value="ECO:0007669"/>
    <property type="project" value="InterPro"/>
</dbReference>
<evidence type="ECO:0000313" key="2">
    <source>
        <dbReference type="EMBL" id="CAD8126528.1"/>
    </source>
</evidence>
<feature type="domain" description="Protein kinase" evidence="1">
    <location>
        <begin position="735"/>
        <end position="1014"/>
    </location>
</feature>
<dbReference type="GO" id="GO:0005524">
    <property type="term" value="F:ATP binding"/>
    <property type="evidence" value="ECO:0007669"/>
    <property type="project" value="InterPro"/>
</dbReference>
<keyword evidence="3" id="KW-1185">Reference proteome</keyword>
<reference evidence="2" key="1">
    <citation type="submission" date="2021-01" db="EMBL/GenBank/DDBJ databases">
        <authorList>
            <consortium name="Genoscope - CEA"/>
            <person name="William W."/>
        </authorList>
    </citation>
    <scope>NUCLEOTIDE SEQUENCE</scope>
</reference>
<dbReference type="PROSITE" id="PS50011">
    <property type="entry name" value="PROTEIN_KINASE_DOM"/>
    <property type="match status" value="1"/>
</dbReference>
<organism evidence="2 3">
    <name type="scientific">Paramecium sonneborni</name>
    <dbReference type="NCBI Taxonomy" id="65129"/>
    <lineage>
        <taxon>Eukaryota</taxon>
        <taxon>Sar</taxon>
        <taxon>Alveolata</taxon>
        <taxon>Ciliophora</taxon>
        <taxon>Intramacronucleata</taxon>
        <taxon>Oligohymenophorea</taxon>
        <taxon>Peniculida</taxon>
        <taxon>Parameciidae</taxon>
        <taxon>Paramecium</taxon>
    </lineage>
</organism>
<comment type="caution">
    <text evidence="2">The sequence shown here is derived from an EMBL/GenBank/DDBJ whole genome shotgun (WGS) entry which is preliminary data.</text>
</comment>
<protein>
    <recommendedName>
        <fullName evidence="1">Protein kinase domain-containing protein</fullName>
    </recommendedName>
</protein>
<dbReference type="Pfam" id="PF00069">
    <property type="entry name" value="Pkinase"/>
    <property type="match status" value="1"/>
</dbReference>
<evidence type="ECO:0000313" key="3">
    <source>
        <dbReference type="Proteomes" id="UP000692954"/>
    </source>
</evidence>
<dbReference type="InterPro" id="IPR008271">
    <property type="entry name" value="Ser/Thr_kinase_AS"/>
</dbReference>
<gene>
    <name evidence="2" type="ORF">PSON_ATCC_30995.1.T1680029</name>
</gene>
<name>A0A8S1REY6_9CILI</name>
<accession>A0A8S1REY6</accession>
<dbReference type="AlphaFoldDB" id="A0A8S1REY6"/>
<dbReference type="EMBL" id="CAJJDN010000168">
    <property type="protein sequence ID" value="CAD8126528.1"/>
    <property type="molecule type" value="Genomic_DNA"/>
</dbReference>
<sequence length="1014" mass="121668">MQQFHSLCPLCNQQDYYQTINSIEFSDINLPITFLKYVLNPIIYVYKFTIDDPNFMMKHQNISNIQFHHYDHYNQAFPIDMDILYGFDFFIQGCQYVLQNQISDAIIHFEIFDKINDFTYPIFKRSIPKYQIFCNNYFNDVCEELLQILIQCFVKLETLENQEIKQFMLERCSLMLQNIENIQFPQQTLNQNSLQLKIETKKKLHKSQVKLACLSFNFSEENLFTKTFSSLLSDTSHINQIGAILFTKLSHSEKPWEIFFKKLNVKQRLPHITSLVFYLNKTYDESYLYCVLRLGKLLKRFKEYWLSLVIFSFLRKVSMVFQKQFDFIPYLPFLYSQIAKICIYLGQFNEAYQFYIKAYEKTKQLDSNKIYDDSKNKNKFSFKLKYKLMILSLYLQKSSEAIEMLKELLQDDRSMPYHISIFTDFCNQYLQDILQFNKTQKYRKCDQFLTYLSNVVRSNLIGIQIPNEDIKQQANVIELKDKDIPKVTLKQKIEYEFKLNSYFQILQFYLILVCHMRNDQMMSKHYYQKQEIMEQFLQYIDCKLYTTLSDVILNFSFPQDCYENLLLSHFYQYITMFNHCKNRLTQFEKSKQENKKKYNDQESIVFKKIVENYRCSIQYNQEETLVDNCVPISDLTEIQYTIGIRYLKEGRYREGVEYLKKIASNTIYKDLCMAHLLKVLQQSREELEIVNSAQFKNDTEEIIKQIDFDRLQQSQSRKSYIYQEFHRNSYSQQLMNQNCLVNSVSLSQISRSNSVLLDQSYTLQQLKIYLDDNEITDLIDRIEQEFPNVEQLDQIKLQNQFSTSRMLTQEVVLLINDHEKIVMKTKEIAEIHLYKLKNKLKNNLIEILAQVIVNKLNYRGFVQLISLKYQFNISQTYASKLTFYMIFPYYEELPRMNIRQLQDLTLSIQILNHNKIYHRDLKPNNILMKDGNPVIIDFDCSYFWDEGLQKWYRGQGLTSQYYPENEVQEDKIDIYQLGKIAKEIVENCPEEFFIGATSQYENRSSLQQLLQILN</sequence>